<dbReference type="EMBL" id="GBRH01193476">
    <property type="protein sequence ID" value="JAE04420.1"/>
    <property type="molecule type" value="Transcribed_RNA"/>
</dbReference>
<name>A0A0A9EUI6_ARUDO</name>
<protein>
    <submittedName>
        <fullName evidence="1">Uncharacterized protein</fullName>
    </submittedName>
</protein>
<sequence>MYLNISADSAPQFRWDSLTIHKDRSPHSLLYNNIVVSRFSLPRSAMASR</sequence>
<reference evidence="1" key="2">
    <citation type="journal article" date="2015" name="Data Brief">
        <title>Shoot transcriptome of the giant reed, Arundo donax.</title>
        <authorList>
            <person name="Barrero R.A."/>
            <person name="Guerrero F.D."/>
            <person name="Moolhuijzen P."/>
            <person name="Goolsby J.A."/>
            <person name="Tidwell J."/>
            <person name="Bellgard S.E."/>
            <person name="Bellgard M.I."/>
        </authorList>
    </citation>
    <scope>NUCLEOTIDE SEQUENCE</scope>
    <source>
        <tissue evidence="1">Shoot tissue taken approximately 20 cm above the soil surface</tissue>
    </source>
</reference>
<organism evidence="1">
    <name type="scientific">Arundo donax</name>
    <name type="common">Giant reed</name>
    <name type="synonym">Donax arundinaceus</name>
    <dbReference type="NCBI Taxonomy" id="35708"/>
    <lineage>
        <taxon>Eukaryota</taxon>
        <taxon>Viridiplantae</taxon>
        <taxon>Streptophyta</taxon>
        <taxon>Embryophyta</taxon>
        <taxon>Tracheophyta</taxon>
        <taxon>Spermatophyta</taxon>
        <taxon>Magnoliopsida</taxon>
        <taxon>Liliopsida</taxon>
        <taxon>Poales</taxon>
        <taxon>Poaceae</taxon>
        <taxon>PACMAD clade</taxon>
        <taxon>Arundinoideae</taxon>
        <taxon>Arundineae</taxon>
        <taxon>Arundo</taxon>
    </lineage>
</organism>
<dbReference type="AlphaFoldDB" id="A0A0A9EUI6"/>
<reference evidence="1" key="1">
    <citation type="submission" date="2014-09" db="EMBL/GenBank/DDBJ databases">
        <authorList>
            <person name="Magalhaes I.L.F."/>
            <person name="Oliveira U."/>
            <person name="Santos F.R."/>
            <person name="Vidigal T.H.D.A."/>
            <person name="Brescovit A.D."/>
            <person name="Santos A.J."/>
        </authorList>
    </citation>
    <scope>NUCLEOTIDE SEQUENCE</scope>
    <source>
        <tissue evidence="1">Shoot tissue taken approximately 20 cm above the soil surface</tissue>
    </source>
</reference>
<accession>A0A0A9EUI6</accession>
<evidence type="ECO:0000313" key="1">
    <source>
        <dbReference type="EMBL" id="JAE04420.1"/>
    </source>
</evidence>
<proteinExistence type="predicted"/>